<dbReference type="AlphaFoldDB" id="A0A517L265"/>
<keyword evidence="3" id="KW-1185">Reference proteome</keyword>
<dbReference type="Proteomes" id="UP000316270">
    <property type="component" value="Chromosome 3"/>
</dbReference>
<dbReference type="Pfam" id="PF02037">
    <property type="entry name" value="SAP"/>
    <property type="match status" value="1"/>
</dbReference>
<evidence type="ECO:0000259" key="1">
    <source>
        <dbReference type="PROSITE" id="PS50800"/>
    </source>
</evidence>
<dbReference type="EMBL" id="CP042187">
    <property type="protein sequence ID" value="QDS69717.1"/>
    <property type="molecule type" value="Genomic_DNA"/>
</dbReference>
<reference evidence="2 3" key="1">
    <citation type="submission" date="2019-07" db="EMBL/GenBank/DDBJ databases">
        <title>Finished genome of Venturia effusa.</title>
        <authorList>
            <person name="Young C.A."/>
            <person name="Cox M.P."/>
            <person name="Ganley A.R.D."/>
            <person name="David W.J."/>
        </authorList>
    </citation>
    <scope>NUCLEOTIDE SEQUENCE [LARGE SCALE GENOMIC DNA]</scope>
    <source>
        <strain evidence="3">albino</strain>
    </source>
</reference>
<evidence type="ECO:0000313" key="2">
    <source>
        <dbReference type="EMBL" id="QDS69717.1"/>
    </source>
</evidence>
<protein>
    <recommendedName>
        <fullName evidence="1">SAP domain-containing protein</fullName>
    </recommendedName>
</protein>
<dbReference type="Gene3D" id="1.10.720.30">
    <property type="entry name" value="SAP domain"/>
    <property type="match status" value="1"/>
</dbReference>
<name>A0A517L265_9PEZI</name>
<evidence type="ECO:0000313" key="3">
    <source>
        <dbReference type="Proteomes" id="UP000316270"/>
    </source>
</evidence>
<dbReference type="PROSITE" id="PS50800">
    <property type="entry name" value="SAP"/>
    <property type="match status" value="1"/>
</dbReference>
<proteinExistence type="predicted"/>
<feature type="domain" description="SAP" evidence="1">
    <location>
        <begin position="1"/>
        <end position="32"/>
    </location>
</feature>
<sequence>MTAKALKHICKNRGLIQSGRKPELVARLEGHDRRTVKRKLQDNDIEEQNESKAAKRAKPEKKCSVCLEYHLSFKFKAFMHSGITKAETEKHKRICLNCCRLHVLSKLNDNVLRDNMICPAEHCNTHLTDVEARKLVRGDKSTLNIFETKPVWSCIADIPSFRVCNYT</sequence>
<accession>A0A517L265</accession>
<dbReference type="InterPro" id="IPR003034">
    <property type="entry name" value="SAP_dom"/>
</dbReference>
<gene>
    <name evidence="2" type="ORF">FKW77_009917</name>
</gene>
<dbReference type="InterPro" id="IPR036361">
    <property type="entry name" value="SAP_dom_sf"/>
</dbReference>
<dbReference type="SUPFAM" id="SSF68906">
    <property type="entry name" value="SAP domain"/>
    <property type="match status" value="1"/>
</dbReference>
<organism evidence="2 3">
    <name type="scientific">Venturia effusa</name>
    <dbReference type="NCBI Taxonomy" id="50376"/>
    <lineage>
        <taxon>Eukaryota</taxon>
        <taxon>Fungi</taxon>
        <taxon>Dikarya</taxon>
        <taxon>Ascomycota</taxon>
        <taxon>Pezizomycotina</taxon>
        <taxon>Dothideomycetes</taxon>
        <taxon>Pleosporomycetidae</taxon>
        <taxon>Venturiales</taxon>
        <taxon>Venturiaceae</taxon>
        <taxon>Venturia</taxon>
    </lineage>
</organism>